<dbReference type="EMBL" id="JAOWRF010000216">
    <property type="protein sequence ID" value="MCV3214781.1"/>
    <property type="molecule type" value="Genomic_DNA"/>
</dbReference>
<keyword evidence="2" id="KW-0032">Aminotransferase</keyword>
<dbReference type="SUPFAM" id="SSF53383">
    <property type="entry name" value="PLP-dependent transferases"/>
    <property type="match status" value="1"/>
</dbReference>
<comment type="caution">
    <text evidence="2">The sequence shown here is derived from an EMBL/GenBank/DDBJ whole genome shotgun (WGS) entry which is preliminary data.</text>
</comment>
<keyword evidence="2" id="KW-0808">Transferase</keyword>
<dbReference type="Pfam" id="PF00155">
    <property type="entry name" value="Aminotran_1_2"/>
    <property type="match status" value="1"/>
</dbReference>
<dbReference type="Proteomes" id="UP001526143">
    <property type="component" value="Unassembled WGS sequence"/>
</dbReference>
<keyword evidence="3" id="KW-1185">Reference proteome</keyword>
<name>A0ABT3B080_9CYAN</name>
<evidence type="ECO:0000259" key="1">
    <source>
        <dbReference type="Pfam" id="PF00155"/>
    </source>
</evidence>
<organism evidence="2 3">
    <name type="scientific">Plectonema radiosum NIES-515</name>
    <dbReference type="NCBI Taxonomy" id="2986073"/>
    <lineage>
        <taxon>Bacteria</taxon>
        <taxon>Bacillati</taxon>
        <taxon>Cyanobacteriota</taxon>
        <taxon>Cyanophyceae</taxon>
        <taxon>Oscillatoriophycideae</taxon>
        <taxon>Oscillatoriales</taxon>
        <taxon>Microcoleaceae</taxon>
        <taxon>Plectonema</taxon>
    </lineage>
</organism>
<protein>
    <submittedName>
        <fullName evidence="2">Aminotransferase class I/II-fold pyridoxal phosphate-dependent enzyme</fullName>
    </submittedName>
</protein>
<dbReference type="Gene3D" id="3.40.640.10">
    <property type="entry name" value="Type I PLP-dependent aspartate aminotransferase-like (Major domain)"/>
    <property type="match status" value="1"/>
</dbReference>
<dbReference type="InterPro" id="IPR015424">
    <property type="entry name" value="PyrdxlP-dep_Trfase"/>
</dbReference>
<dbReference type="InterPro" id="IPR015422">
    <property type="entry name" value="PyrdxlP-dep_Trfase_small"/>
</dbReference>
<dbReference type="PANTHER" id="PTHR43510:SF1">
    <property type="entry name" value="AMINOTRANSFERASE FUNCTION, HYPOTHETICAL (EUROFUNG)"/>
    <property type="match status" value="1"/>
</dbReference>
<dbReference type="RefSeq" id="WP_263746358.1">
    <property type="nucleotide sequence ID" value="NZ_JAOWRF010000216.1"/>
</dbReference>
<dbReference type="PANTHER" id="PTHR43510">
    <property type="entry name" value="AMINOTRANSFERASE FUNCTION, HYPOTHETICAL (EUROFUNG)"/>
    <property type="match status" value="1"/>
</dbReference>
<dbReference type="InterPro" id="IPR004839">
    <property type="entry name" value="Aminotransferase_I/II_large"/>
</dbReference>
<dbReference type="GO" id="GO:0008483">
    <property type="term" value="F:transaminase activity"/>
    <property type="evidence" value="ECO:0007669"/>
    <property type="project" value="UniProtKB-KW"/>
</dbReference>
<dbReference type="InterPro" id="IPR015421">
    <property type="entry name" value="PyrdxlP-dep_Trfase_major"/>
</dbReference>
<dbReference type="CDD" id="cd00609">
    <property type="entry name" value="AAT_like"/>
    <property type="match status" value="1"/>
</dbReference>
<dbReference type="Gene3D" id="3.90.1150.10">
    <property type="entry name" value="Aspartate Aminotransferase, domain 1"/>
    <property type="match status" value="1"/>
</dbReference>
<reference evidence="2 3" key="1">
    <citation type="submission" date="2022-10" db="EMBL/GenBank/DDBJ databases">
        <title>Identification of biosynthetic pathway for the production of the potent trypsin inhibitor radiosumin.</title>
        <authorList>
            <person name="Fewer D.P."/>
            <person name="Delbaje E."/>
            <person name="Ouyang X."/>
            <person name="Agostino P.D."/>
            <person name="Wahlsten M."/>
            <person name="Jokela J."/>
            <person name="Permi P."/>
            <person name="Haapaniemi E."/>
            <person name="Koistinen H."/>
        </authorList>
    </citation>
    <scope>NUCLEOTIDE SEQUENCE [LARGE SCALE GENOMIC DNA]</scope>
    <source>
        <strain evidence="2 3">NIES-515</strain>
    </source>
</reference>
<feature type="domain" description="Aminotransferase class I/classII large" evidence="1">
    <location>
        <begin position="69"/>
        <end position="372"/>
    </location>
</feature>
<evidence type="ECO:0000313" key="3">
    <source>
        <dbReference type="Proteomes" id="UP001526143"/>
    </source>
</evidence>
<gene>
    <name evidence="2" type="ORF">OGM63_14855</name>
</gene>
<proteinExistence type="predicted"/>
<accession>A0ABT3B080</accession>
<evidence type="ECO:0000313" key="2">
    <source>
        <dbReference type="EMBL" id="MCV3214781.1"/>
    </source>
</evidence>
<sequence>MSHEHLPNSWTNETEKDRENMMLSVFRLEEYFSPWEFKAPYLLCCSDAESRSLEEILSLADDESKLLWSRLHLGYTEVKGLPILRNEIAKLYQGLELENVVCFAGAEDGIFCSMQALVKEGDHVIVITPCYQSLEDLPRHFGARVTAVRLEEENRWQIDINAIEDALTPSTRLIIINFPHNPTGAVLTDDQASALIDLARKRGIYIFSDEVFRLLGPSSTTWGPPIAVRYERGVSLGVMSKAFGLAGLRVGWIVTQDKDFLHQAEIAKHYTSICNSAPSEVLSLIALRSKDAVLGRNIEIVDKNLGLLDDFFDRHGDRFSWVRPQGGCVGFVHYKAHRPIDELAEALVHKQGVLVMPSRIYNFPGNYFRIGFGRKNMPLALVRFEAFLEEWE</sequence>